<evidence type="ECO:0000256" key="4">
    <source>
        <dbReference type="ARBA" id="ARBA00022723"/>
    </source>
</evidence>
<dbReference type="GO" id="GO:0003876">
    <property type="term" value="F:AMP deaminase activity"/>
    <property type="evidence" value="ECO:0007669"/>
    <property type="project" value="UniProtKB-EC"/>
</dbReference>
<feature type="active site" description="Proton acceptor" evidence="7">
    <location>
        <position position="774"/>
    </location>
</feature>
<evidence type="ECO:0000313" key="13">
    <source>
        <dbReference type="Proteomes" id="UP000289738"/>
    </source>
</evidence>
<evidence type="ECO:0000256" key="3">
    <source>
        <dbReference type="ARBA" id="ARBA00012775"/>
    </source>
</evidence>
<dbReference type="Gene3D" id="4.10.800.20">
    <property type="match status" value="1"/>
</dbReference>
<dbReference type="GO" id="GO:0032264">
    <property type="term" value="P:IMP salvage"/>
    <property type="evidence" value="ECO:0007669"/>
    <property type="project" value="UniProtKB-UniPathway"/>
</dbReference>
<evidence type="ECO:0000256" key="9">
    <source>
        <dbReference type="PIRSR" id="PIRSR606329-3"/>
    </source>
</evidence>
<feature type="binding site" evidence="9">
    <location>
        <position position="472"/>
    </location>
    <ligand>
        <name>Zn(2+)</name>
        <dbReference type="ChEBI" id="CHEBI:29105"/>
        <note>catalytic</note>
    </ligand>
</feature>
<evidence type="ECO:0000313" key="12">
    <source>
        <dbReference type="EMBL" id="RYR64960.1"/>
    </source>
</evidence>
<comment type="cofactor">
    <cofactor evidence="9">
        <name>Zn(2+)</name>
        <dbReference type="ChEBI" id="CHEBI:29105"/>
    </cofactor>
    <text evidence="9">Binds 1 zinc ion per subunit.</text>
</comment>
<evidence type="ECO:0000256" key="5">
    <source>
        <dbReference type="ARBA" id="ARBA00022801"/>
    </source>
</evidence>
<dbReference type="NCBIfam" id="TIGR01429">
    <property type="entry name" value="AMP_deaminase"/>
    <property type="match status" value="1"/>
</dbReference>
<name>A0A445DP62_ARAHY</name>
<keyword evidence="11" id="KW-0472">Membrane</keyword>
<keyword evidence="11" id="KW-0812">Transmembrane</keyword>
<evidence type="ECO:0000256" key="2">
    <source>
        <dbReference type="ARBA" id="ARBA00006676"/>
    </source>
</evidence>
<feature type="binding site" evidence="9">
    <location>
        <position position="752"/>
    </location>
    <ligand>
        <name>Zn(2+)</name>
        <dbReference type="ChEBI" id="CHEBI:29105"/>
        <note>catalytic</note>
    </ligand>
</feature>
<feature type="binding site" evidence="8">
    <location>
        <position position="755"/>
    </location>
    <ligand>
        <name>substrate</name>
    </ligand>
</feature>
<gene>
    <name evidence="12" type="ORF">Ahy_A03g010976</name>
</gene>
<dbReference type="Gene3D" id="3.20.20.140">
    <property type="entry name" value="Metal-dependent hydrolases"/>
    <property type="match status" value="1"/>
</dbReference>
<keyword evidence="13" id="KW-1185">Reference proteome</keyword>
<keyword evidence="11" id="KW-1133">Transmembrane helix</keyword>
<comment type="pathway">
    <text evidence="1">Purine metabolism; IMP biosynthesis via salvage pathway; IMP from AMP: step 1/1.</text>
</comment>
<dbReference type="EC" id="3.5.4.6" evidence="3"/>
<dbReference type="PANTHER" id="PTHR11359:SF14">
    <property type="entry name" value="AMP DEAMINASE"/>
    <property type="match status" value="1"/>
</dbReference>
<feature type="transmembrane region" description="Helical" evidence="11">
    <location>
        <begin position="413"/>
        <end position="436"/>
    </location>
</feature>
<feature type="compositionally biased region" description="Acidic residues" evidence="10">
    <location>
        <begin position="63"/>
        <end position="80"/>
    </location>
</feature>
<evidence type="ECO:0000256" key="7">
    <source>
        <dbReference type="PIRSR" id="PIRSR606329-1"/>
    </source>
</evidence>
<protein>
    <recommendedName>
        <fullName evidence="3">AMP deaminase</fullName>
        <ecNumber evidence="3">3.5.4.6</ecNumber>
    </recommendedName>
</protein>
<dbReference type="Pfam" id="PF19326">
    <property type="entry name" value="AMP_deaminase"/>
    <property type="match status" value="2"/>
</dbReference>
<feature type="region of interest" description="Disordered" evidence="10">
    <location>
        <begin position="185"/>
        <end position="224"/>
    </location>
</feature>
<dbReference type="PROSITE" id="PS00485">
    <property type="entry name" value="A_DEAMINASE"/>
    <property type="match status" value="1"/>
</dbReference>
<sequence>MDPSSSMSLPPSMHLAMAALLGASFMAISAFYIHRRTVDHVLHRLVEVRRRPPRTSSTGAVDADTDDYDDFEEEEYEDGDDRSGFGGEFDADSTHYQGSLTRSVDESLLRSYRISSSMPNVASAADWFPEDPRLGNTAQNRVSSLDNLKFAPLGLPSLRTRSTTGENAQLSSSYKRIASVGRIMTPRSPGRTAFESTEDSDEEGTQLGDDSRIPFYPGTRDSSNNYGLNPNMCNLSGVAFRLDDANSAHQMSGEVSKEGKASGDMNTDGTVDSNSAHAAEKDLAFISNVFPKRNTVNEPINIEEEEVCKMIRECLDLRKQYVYKENLPWKAEPVEADSDPFHFEPVEATPHHFRMEDGVIHVYANKTDTEELFPVASSTTFFTDMHYILKVMSVGNVRSACYHRLRFLEEVCLYNLCICDLFVFCLWLLVNMHLIIIQKFRLHLLLNADREFLAQKGAPHRDFYNIRKVDTHIHHSACMNQKHLLRFIKSKLRKEPDEVIIYFRTDLGVVIFRDGKYMTLKEVFESLDLTGYDLNVDLLDVHADKSTFHRFDKFNLKNSECIKSVDALLFHNSLNVPTFTGRFLAEVTKQVLTDLEASKFQMAEYRISVYGRKQSEWDQLASWFVNNAIYNKNAVWLIQLPRLYNVYKNMGIVTSFQNILDNVFIPLFEVTIDPNSHPQLHLFLKQVVGFDLVDDESKPERRPTKHMPTPAEWTNEFNPAYSYYLYYCYANLYTLNKLRESKGMTTIKLRPHCGEAGDSDHLAAAFLLCHNISHGINLRKTPVLQYLYYLAQVGLAMSPLSNNSLFLDYSRNPLPMFFQRGLNVSLSTDDPLQIHLTKEPLLEEYSVAAKVWKLSACDMCEIARNSVYQSGFSHQTKLRWLGDKYFLRGPEGNDIHKTNVPSLRIAFRYETWKDEMQYIYAGQATFPEDVDP</sequence>
<keyword evidence="6 9" id="KW-0862">Zinc</keyword>
<evidence type="ECO:0000256" key="8">
    <source>
        <dbReference type="PIRSR" id="PIRSR606329-2"/>
    </source>
</evidence>
<feature type="transmembrane region" description="Helical" evidence="11">
    <location>
        <begin position="12"/>
        <end position="33"/>
    </location>
</feature>
<evidence type="ECO:0000256" key="1">
    <source>
        <dbReference type="ARBA" id="ARBA00004955"/>
    </source>
</evidence>
<comment type="caution">
    <text evidence="12">The sequence shown here is derived from an EMBL/GenBank/DDBJ whole genome shotgun (WGS) entry which is preliminary data.</text>
</comment>
<dbReference type="SUPFAM" id="SSF51556">
    <property type="entry name" value="Metallo-dependent hydrolases"/>
    <property type="match status" value="1"/>
</dbReference>
<organism evidence="12 13">
    <name type="scientific">Arachis hypogaea</name>
    <name type="common">Peanut</name>
    <dbReference type="NCBI Taxonomy" id="3818"/>
    <lineage>
        <taxon>Eukaryota</taxon>
        <taxon>Viridiplantae</taxon>
        <taxon>Streptophyta</taxon>
        <taxon>Embryophyta</taxon>
        <taxon>Tracheophyta</taxon>
        <taxon>Spermatophyta</taxon>
        <taxon>Magnoliopsida</taxon>
        <taxon>eudicotyledons</taxon>
        <taxon>Gunneridae</taxon>
        <taxon>Pentapetalae</taxon>
        <taxon>rosids</taxon>
        <taxon>fabids</taxon>
        <taxon>Fabales</taxon>
        <taxon>Fabaceae</taxon>
        <taxon>Papilionoideae</taxon>
        <taxon>50 kb inversion clade</taxon>
        <taxon>dalbergioids sensu lato</taxon>
        <taxon>Dalbergieae</taxon>
        <taxon>Pterocarpus clade</taxon>
        <taxon>Arachis</taxon>
    </lineage>
</organism>
<evidence type="ECO:0000256" key="10">
    <source>
        <dbReference type="SAM" id="MobiDB-lite"/>
    </source>
</evidence>
<dbReference type="GO" id="GO:0046872">
    <property type="term" value="F:metal ion binding"/>
    <property type="evidence" value="ECO:0007669"/>
    <property type="project" value="UniProtKB-KW"/>
</dbReference>
<dbReference type="PANTHER" id="PTHR11359">
    <property type="entry name" value="AMP DEAMINASE"/>
    <property type="match status" value="1"/>
</dbReference>
<evidence type="ECO:0000256" key="11">
    <source>
        <dbReference type="SAM" id="Phobius"/>
    </source>
</evidence>
<dbReference type="InterPro" id="IPR006650">
    <property type="entry name" value="A/AMP_deam_AS"/>
</dbReference>
<dbReference type="GO" id="GO:0046033">
    <property type="term" value="P:AMP metabolic process"/>
    <property type="evidence" value="ECO:0007669"/>
    <property type="project" value="TreeGrafter"/>
</dbReference>
<accession>A0A445DP62</accession>
<dbReference type="EMBL" id="SDMP01000003">
    <property type="protein sequence ID" value="RYR64960.1"/>
    <property type="molecule type" value="Genomic_DNA"/>
</dbReference>
<dbReference type="STRING" id="3818.A0A445DP62"/>
<dbReference type="InterPro" id="IPR006329">
    <property type="entry name" value="AMPD"/>
</dbReference>
<evidence type="ECO:0000256" key="6">
    <source>
        <dbReference type="ARBA" id="ARBA00022833"/>
    </source>
</evidence>
<dbReference type="GO" id="GO:0005829">
    <property type="term" value="C:cytosol"/>
    <property type="evidence" value="ECO:0007669"/>
    <property type="project" value="TreeGrafter"/>
</dbReference>
<feature type="binding site" evidence="9">
    <location>
        <position position="474"/>
    </location>
    <ligand>
        <name>Zn(2+)</name>
        <dbReference type="ChEBI" id="CHEBI:29105"/>
        <note>catalytic</note>
    </ligand>
</feature>
<feature type="binding site" evidence="8">
    <location>
        <position position="474"/>
    </location>
    <ligand>
        <name>substrate</name>
    </ligand>
</feature>
<dbReference type="AlphaFoldDB" id="A0A445DP62"/>
<feature type="binding site" evidence="9">
    <location>
        <position position="829"/>
    </location>
    <ligand>
        <name>Zn(2+)</name>
        <dbReference type="ChEBI" id="CHEBI:29105"/>
        <note>catalytic</note>
    </ligand>
</feature>
<feature type="region of interest" description="Disordered" evidence="10">
    <location>
        <begin position="51"/>
        <end position="97"/>
    </location>
</feature>
<dbReference type="InterPro" id="IPR032466">
    <property type="entry name" value="Metal_Hydrolase"/>
</dbReference>
<dbReference type="FunFam" id="3.20.20.140:FF:000035">
    <property type="entry name" value="Probable amp deaminase"/>
    <property type="match status" value="1"/>
</dbReference>
<reference evidence="12 13" key="1">
    <citation type="submission" date="2019-01" db="EMBL/GenBank/DDBJ databases">
        <title>Sequencing of cultivated peanut Arachis hypogaea provides insights into genome evolution and oil improvement.</title>
        <authorList>
            <person name="Chen X."/>
        </authorList>
    </citation>
    <scope>NUCLEOTIDE SEQUENCE [LARGE SCALE GENOMIC DNA]</scope>
    <source>
        <strain evidence="13">cv. Fuhuasheng</strain>
        <tissue evidence="12">Leaves</tissue>
    </source>
</reference>
<feature type="binding site" evidence="8">
    <location>
        <begin position="830"/>
        <end position="833"/>
    </location>
    <ligand>
        <name>substrate</name>
    </ligand>
</feature>
<keyword evidence="5" id="KW-0378">Hydrolase</keyword>
<comment type="similarity">
    <text evidence="2">Belongs to the metallo-dependent hydrolases superfamily. Adenosine and AMP deaminases family.</text>
</comment>
<dbReference type="UniPathway" id="UPA00591">
    <property type="reaction ID" value="UER00663"/>
</dbReference>
<dbReference type="Proteomes" id="UP000289738">
    <property type="component" value="Chromosome A03"/>
</dbReference>
<proteinExistence type="inferred from homology"/>
<keyword evidence="4 9" id="KW-0479">Metal-binding</keyword>